<organism evidence="1 2">
    <name type="scientific">Suillus subaureus</name>
    <dbReference type="NCBI Taxonomy" id="48587"/>
    <lineage>
        <taxon>Eukaryota</taxon>
        <taxon>Fungi</taxon>
        <taxon>Dikarya</taxon>
        <taxon>Basidiomycota</taxon>
        <taxon>Agaricomycotina</taxon>
        <taxon>Agaricomycetes</taxon>
        <taxon>Agaricomycetidae</taxon>
        <taxon>Boletales</taxon>
        <taxon>Suillineae</taxon>
        <taxon>Suillaceae</taxon>
        <taxon>Suillus</taxon>
    </lineage>
</organism>
<dbReference type="RefSeq" id="XP_041195856.1">
    <property type="nucleotide sequence ID" value="XM_041330590.1"/>
</dbReference>
<feature type="non-terminal residue" evidence="1">
    <location>
        <position position="163"/>
    </location>
</feature>
<reference evidence="1" key="1">
    <citation type="journal article" date="2020" name="New Phytol.">
        <title>Comparative genomics reveals dynamic genome evolution in host specialist ectomycorrhizal fungi.</title>
        <authorList>
            <person name="Lofgren L.A."/>
            <person name="Nguyen N.H."/>
            <person name="Vilgalys R."/>
            <person name="Ruytinx J."/>
            <person name="Liao H.L."/>
            <person name="Branco S."/>
            <person name="Kuo A."/>
            <person name="LaButti K."/>
            <person name="Lipzen A."/>
            <person name="Andreopoulos W."/>
            <person name="Pangilinan J."/>
            <person name="Riley R."/>
            <person name="Hundley H."/>
            <person name="Na H."/>
            <person name="Barry K."/>
            <person name="Grigoriev I.V."/>
            <person name="Stajich J.E."/>
            <person name="Kennedy P.G."/>
        </authorList>
    </citation>
    <scope>NUCLEOTIDE SEQUENCE</scope>
    <source>
        <strain evidence="1">MN1</strain>
    </source>
</reference>
<gene>
    <name evidence="1" type="ORF">BJ212DRAFT_1266680</name>
</gene>
<dbReference type="Proteomes" id="UP000807769">
    <property type="component" value="Unassembled WGS sequence"/>
</dbReference>
<dbReference type="AlphaFoldDB" id="A0A9P7EGK4"/>
<name>A0A9P7EGK4_9AGAM</name>
<protein>
    <submittedName>
        <fullName evidence="1">Uncharacterized protein</fullName>
    </submittedName>
</protein>
<comment type="caution">
    <text evidence="1">The sequence shown here is derived from an EMBL/GenBank/DDBJ whole genome shotgun (WGS) entry which is preliminary data.</text>
</comment>
<evidence type="ECO:0000313" key="2">
    <source>
        <dbReference type="Proteomes" id="UP000807769"/>
    </source>
</evidence>
<dbReference type="OrthoDB" id="2688210at2759"/>
<sequence length="163" mass="18600">MNRLQADPTLEQCPDFASAIFQASQAPLLGPMIDDAQAAVILQTIWVATNNALKTQWQQQLNADVLQAEEQHCILAEEEAQQLAIKRVQDAVIAEEDQKKNRIHHILIPDWPRQNQATESVLISDFVLQKLDKAQYIELYYWTNHGLADARTNFRTMDDDSMV</sequence>
<dbReference type="EMBL" id="JABBWG010000008">
    <property type="protein sequence ID" value="KAG1820585.1"/>
    <property type="molecule type" value="Genomic_DNA"/>
</dbReference>
<accession>A0A9P7EGK4</accession>
<dbReference type="GeneID" id="64624607"/>
<proteinExistence type="predicted"/>
<evidence type="ECO:0000313" key="1">
    <source>
        <dbReference type="EMBL" id="KAG1820585.1"/>
    </source>
</evidence>
<keyword evidence="2" id="KW-1185">Reference proteome</keyword>